<dbReference type="KEGG" id="dci:113465819"/>
<protein>
    <submittedName>
        <fullName evidence="2">Uncharacterized protein LOC113465819</fullName>
    </submittedName>
</protein>
<keyword evidence="1" id="KW-1185">Reference proteome</keyword>
<gene>
    <name evidence="2" type="primary">LOC113465819</name>
</gene>
<proteinExistence type="predicted"/>
<evidence type="ECO:0000313" key="2">
    <source>
        <dbReference type="RefSeq" id="XP_026676468.1"/>
    </source>
</evidence>
<accession>A0A3Q0IP94</accession>
<sequence length="109" mass="13098">MRYKKSRVYASNISLKFFQDLCEFERLLHEYRQNQLLISNIDHFYQIIYPVQLKNHEKMGISTREVASKYPNRGSHDNYQSSLGTKGRSREFTAFVLLRVHCLISYFHF</sequence>
<dbReference type="STRING" id="121845.A0A3Q0IP94"/>
<dbReference type="AlphaFoldDB" id="A0A3Q0IP94"/>
<dbReference type="GeneID" id="113465819"/>
<dbReference type="PaxDb" id="121845-A0A3Q0IP94"/>
<evidence type="ECO:0000313" key="1">
    <source>
        <dbReference type="Proteomes" id="UP000079169"/>
    </source>
</evidence>
<dbReference type="Proteomes" id="UP000079169">
    <property type="component" value="Unplaced"/>
</dbReference>
<dbReference type="RefSeq" id="XP_026676468.1">
    <property type="nucleotide sequence ID" value="XM_026820667.1"/>
</dbReference>
<reference evidence="2" key="1">
    <citation type="submission" date="2025-08" db="UniProtKB">
        <authorList>
            <consortium name="RefSeq"/>
        </authorList>
    </citation>
    <scope>IDENTIFICATION</scope>
</reference>
<name>A0A3Q0IP94_DIACI</name>
<organism evidence="1 2">
    <name type="scientific">Diaphorina citri</name>
    <name type="common">Asian citrus psyllid</name>
    <dbReference type="NCBI Taxonomy" id="121845"/>
    <lineage>
        <taxon>Eukaryota</taxon>
        <taxon>Metazoa</taxon>
        <taxon>Ecdysozoa</taxon>
        <taxon>Arthropoda</taxon>
        <taxon>Hexapoda</taxon>
        <taxon>Insecta</taxon>
        <taxon>Pterygota</taxon>
        <taxon>Neoptera</taxon>
        <taxon>Paraneoptera</taxon>
        <taxon>Hemiptera</taxon>
        <taxon>Sternorrhyncha</taxon>
        <taxon>Psylloidea</taxon>
        <taxon>Psyllidae</taxon>
        <taxon>Diaphorininae</taxon>
        <taxon>Diaphorina</taxon>
    </lineage>
</organism>